<evidence type="ECO:0000256" key="3">
    <source>
        <dbReference type="ARBA" id="ARBA00023315"/>
    </source>
</evidence>
<name>A0A3B0X1F7_9ZZZZ</name>
<dbReference type="InterPro" id="IPR016039">
    <property type="entry name" value="Thiolase-like"/>
</dbReference>
<evidence type="ECO:0000313" key="5">
    <source>
        <dbReference type="EMBL" id="VAW62078.1"/>
    </source>
</evidence>
<dbReference type="PANTHER" id="PTHR18919:SF138">
    <property type="entry name" value="ACETYL-COA C-ACETYLTRANSFERASE"/>
    <property type="match status" value="1"/>
</dbReference>
<dbReference type="AlphaFoldDB" id="A0A3B0X1F7"/>
<evidence type="ECO:0000256" key="2">
    <source>
        <dbReference type="ARBA" id="ARBA00022679"/>
    </source>
</evidence>
<dbReference type="GO" id="GO:0003985">
    <property type="term" value="F:acetyl-CoA C-acetyltransferase activity"/>
    <property type="evidence" value="ECO:0007669"/>
    <property type="project" value="UniProtKB-EC"/>
</dbReference>
<dbReference type="PANTHER" id="PTHR18919">
    <property type="entry name" value="ACETYL-COA C-ACYLTRANSFERASE"/>
    <property type="match status" value="1"/>
</dbReference>
<organism evidence="5">
    <name type="scientific">hydrothermal vent metagenome</name>
    <dbReference type="NCBI Taxonomy" id="652676"/>
    <lineage>
        <taxon>unclassified sequences</taxon>
        <taxon>metagenomes</taxon>
        <taxon>ecological metagenomes</taxon>
    </lineage>
</organism>
<dbReference type="InterPro" id="IPR020615">
    <property type="entry name" value="Thiolase_acyl_enz_int_AS"/>
</dbReference>
<sequence length="144" mass="15310">MSIMNEVVICSALRTAIGSFQGQWAQLSAPELAAEVIKSIVTQTRVLHIDECILGCVLTAGVGQAPARQALLKSGLSNRIPCTTVNKVCGSAMKAVAMAYDSIAAGNARVVLAGGMESMSRAPHLIRSRQNKKMGHHQLIDHLF</sequence>
<dbReference type="EC" id="2.3.1.16" evidence="5"/>
<dbReference type="Gene3D" id="3.40.47.10">
    <property type="match status" value="1"/>
</dbReference>
<dbReference type="PROSITE" id="PS00098">
    <property type="entry name" value="THIOLASE_1"/>
    <property type="match status" value="1"/>
</dbReference>
<evidence type="ECO:0000256" key="1">
    <source>
        <dbReference type="ARBA" id="ARBA00010982"/>
    </source>
</evidence>
<comment type="similarity">
    <text evidence="1">Belongs to the thiolase-like superfamily. Thiolase family.</text>
</comment>
<protein>
    <submittedName>
        <fullName evidence="5">3-ketoacyl-CoA thiolase @ Acetyl-CoA acetyltransferase</fullName>
        <ecNumber evidence="5">2.3.1.16</ecNumber>
        <ecNumber evidence="5">2.3.1.9</ecNumber>
    </submittedName>
</protein>
<keyword evidence="2 5" id="KW-0808">Transferase</keyword>
<dbReference type="SUPFAM" id="SSF53901">
    <property type="entry name" value="Thiolase-like"/>
    <property type="match status" value="1"/>
</dbReference>
<reference evidence="5" key="1">
    <citation type="submission" date="2018-06" db="EMBL/GenBank/DDBJ databases">
        <authorList>
            <person name="Zhirakovskaya E."/>
        </authorList>
    </citation>
    <scope>NUCLEOTIDE SEQUENCE</scope>
</reference>
<proteinExistence type="inferred from homology"/>
<accession>A0A3B0X1F7</accession>
<gene>
    <name evidence="5" type="ORF">MNBD_GAMMA10-1638</name>
</gene>
<dbReference type="Pfam" id="PF00108">
    <property type="entry name" value="Thiolase_N"/>
    <property type="match status" value="1"/>
</dbReference>
<feature type="non-terminal residue" evidence="5">
    <location>
        <position position="144"/>
    </location>
</feature>
<keyword evidence="3 5" id="KW-0012">Acyltransferase</keyword>
<dbReference type="InterPro" id="IPR020616">
    <property type="entry name" value="Thiolase_N"/>
</dbReference>
<dbReference type="EMBL" id="UOFJ01000062">
    <property type="protein sequence ID" value="VAW62078.1"/>
    <property type="molecule type" value="Genomic_DNA"/>
</dbReference>
<feature type="domain" description="Thiolase N-terminal" evidence="4">
    <location>
        <begin position="7"/>
        <end position="143"/>
    </location>
</feature>
<dbReference type="EC" id="2.3.1.9" evidence="5"/>
<evidence type="ECO:0000259" key="4">
    <source>
        <dbReference type="Pfam" id="PF00108"/>
    </source>
</evidence>